<dbReference type="PANTHER" id="PTHR43423:SF1">
    <property type="entry name" value="ABC TRANSPORTER I FAMILY MEMBER 17"/>
    <property type="match status" value="1"/>
</dbReference>
<organism evidence="4">
    <name type="scientific">uncultured marine thaumarchaeote KM3_73_F02</name>
    <dbReference type="NCBI Taxonomy" id="1456268"/>
    <lineage>
        <taxon>Archaea</taxon>
        <taxon>Nitrososphaerota</taxon>
        <taxon>environmental samples</taxon>
    </lineage>
</organism>
<evidence type="ECO:0000259" key="3">
    <source>
        <dbReference type="PROSITE" id="PS50893"/>
    </source>
</evidence>
<dbReference type="GO" id="GO:0005315">
    <property type="term" value="F:phosphate transmembrane transporter activity"/>
    <property type="evidence" value="ECO:0007669"/>
    <property type="project" value="InterPro"/>
</dbReference>
<evidence type="ECO:0000313" key="4">
    <source>
        <dbReference type="EMBL" id="AIF16344.1"/>
    </source>
</evidence>
<proteinExistence type="predicted"/>
<dbReference type="PROSITE" id="PS50893">
    <property type="entry name" value="ABC_TRANSPORTER_2"/>
    <property type="match status" value="1"/>
</dbReference>
<name>A0A075HKA7_9ARCH</name>
<gene>
    <name evidence="4" type="primary">tupC</name>
    <name evidence="4" type="synonym">vupC</name>
</gene>
<dbReference type="SUPFAM" id="SSF52540">
    <property type="entry name" value="P-loop containing nucleoside triphosphate hydrolases"/>
    <property type="match status" value="1"/>
</dbReference>
<dbReference type="GO" id="GO:0005524">
    <property type="term" value="F:ATP binding"/>
    <property type="evidence" value="ECO:0007669"/>
    <property type="project" value="UniProtKB-KW"/>
</dbReference>
<dbReference type="PANTHER" id="PTHR43423">
    <property type="entry name" value="ABC TRANSPORTER I FAMILY MEMBER 17"/>
    <property type="match status" value="1"/>
</dbReference>
<dbReference type="EMBL" id="KF901052">
    <property type="protein sequence ID" value="AIF16344.1"/>
    <property type="molecule type" value="Genomic_DNA"/>
</dbReference>
<dbReference type="InterPro" id="IPR005670">
    <property type="entry name" value="PstB-like"/>
</dbReference>
<dbReference type="InterPro" id="IPR003593">
    <property type="entry name" value="AAA+_ATPase"/>
</dbReference>
<evidence type="ECO:0000256" key="1">
    <source>
        <dbReference type="ARBA" id="ARBA00022741"/>
    </source>
</evidence>
<dbReference type="Gene3D" id="3.40.50.300">
    <property type="entry name" value="P-loop containing nucleotide triphosphate hydrolases"/>
    <property type="match status" value="1"/>
</dbReference>
<dbReference type="Pfam" id="PF00005">
    <property type="entry name" value="ABC_tran"/>
    <property type="match status" value="1"/>
</dbReference>
<dbReference type="GO" id="GO:0016887">
    <property type="term" value="F:ATP hydrolysis activity"/>
    <property type="evidence" value="ECO:0007669"/>
    <property type="project" value="InterPro"/>
</dbReference>
<keyword evidence="2" id="KW-0067">ATP-binding</keyword>
<accession>A0A075HKA7</accession>
<dbReference type="CDD" id="cd03260">
    <property type="entry name" value="ABC_PstB_phosphate_transporter"/>
    <property type="match status" value="1"/>
</dbReference>
<sequence length="241" mass="27059">MKIDILEISKTFDSRRILDKISFTLKPGEIFAIMGPNGSGKTTLLRLLNHLEYPSEGRILVDGNESTSTEVEVEIRRRMGFVFQNPTVFNTSVYNNIAYPLVIRGIPEDEVSGMVENALRLLSIEEFKDKPASVLSGGEVQRLAVARVLVYEPELLLLDEPTANADPHNVSMIEDVIKQVVKKRGVGVLMVTHNIFQAKRLARMTGFIINGRLIEVAETQKLFSNPVDPRTEAFIRGEMIY</sequence>
<dbReference type="InterPro" id="IPR027417">
    <property type="entry name" value="P-loop_NTPase"/>
</dbReference>
<dbReference type="SMART" id="SM00382">
    <property type="entry name" value="AAA"/>
    <property type="match status" value="1"/>
</dbReference>
<keyword evidence="1" id="KW-0547">Nucleotide-binding</keyword>
<dbReference type="GO" id="GO:0016020">
    <property type="term" value="C:membrane"/>
    <property type="evidence" value="ECO:0007669"/>
    <property type="project" value="InterPro"/>
</dbReference>
<evidence type="ECO:0000256" key="2">
    <source>
        <dbReference type="ARBA" id="ARBA00022840"/>
    </source>
</evidence>
<dbReference type="InterPro" id="IPR003439">
    <property type="entry name" value="ABC_transporter-like_ATP-bd"/>
</dbReference>
<feature type="domain" description="ABC transporter" evidence="3">
    <location>
        <begin position="3"/>
        <end position="235"/>
    </location>
</feature>
<protein>
    <submittedName>
        <fullName evidence="4">ABC transporter related protein (TupC, vupC)</fullName>
    </submittedName>
</protein>
<reference evidence="4" key="1">
    <citation type="journal article" date="2014" name="Genome Biol. Evol.">
        <title>Pangenome evidence for extensive interdomain horizontal transfer affecting lineage core and shell genes in uncultured planktonic thaumarchaeota and euryarchaeota.</title>
        <authorList>
            <person name="Deschamps P."/>
            <person name="Zivanovic Y."/>
            <person name="Moreira D."/>
            <person name="Rodriguez-Valera F."/>
            <person name="Lopez-Garcia P."/>
        </authorList>
    </citation>
    <scope>NUCLEOTIDE SEQUENCE</scope>
</reference>
<dbReference type="AlphaFoldDB" id="A0A075HKA7"/>
<dbReference type="GO" id="GO:0035435">
    <property type="term" value="P:phosphate ion transmembrane transport"/>
    <property type="evidence" value="ECO:0007669"/>
    <property type="project" value="InterPro"/>
</dbReference>